<keyword evidence="3" id="KW-1185">Reference proteome</keyword>
<dbReference type="EMBL" id="LOWA01000042">
    <property type="protein sequence ID" value="KVE25355.1"/>
    <property type="molecule type" value="Genomic_DNA"/>
</dbReference>
<dbReference type="Proteomes" id="UP000062788">
    <property type="component" value="Unassembled WGS sequence"/>
</dbReference>
<evidence type="ECO:0000313" key="2">
    <source>
        <dbReference type="EMBL" id="KVE25355.1"/>
    </source>
</evidence>
<dbReference type="AlphaFoldDB" id="A0A103DZ30"/>
<evidence type="ECO:0000256" key="1">
    <source>
        <dbReference type="SAM" id="MobiDB-lite"/>
    </source>
</evidence>
<evidence type="ECO:0000313" key="3">
    <source>
        <dbReference type="Proteomes" id="UP000062788"/>
    </source>
</evidence>
<sequence length="59" mass="6777">MVRRGIVHFGGRFFRHSARRRASQMLWRIPRRRGAGLAREASGADCAPPWRPASPGRRH</sequence>
<organism evidence="2 3">
    <name type="scientific">Burkholderia singularis</name>
    <dbReference type="NCBI Taxonomy" id="1503053"/>
    <lineage>
        <taxon>Bacteria</taxon>
        <taxon>Pseudomonadati</taxon>
        <taxon>Pseudomonadota</taxon>
        <taxon>Betaproteobacteria</taxon>
        <taxon>Burkholderiales</taxon>
        <taxon>Burkholderiaceae</taxon>
        <taxon>Burkholderia</taxon>
        <taxon>pseudomallei group</taxon>
    </lineage>
</organism>
<protein>
    <submittedName>
        <fullName evidence="2">Uncharacterized protein</fullName>
    </submittedName>
</protein>
<comment type="caution">
    <text evidence="2">The sequence shown here is derived from an EMBL/GenBank/DDBJ whole genome shotgun (WGS) entry which is preliminary data.</text>
</comment>
<proteinExistence type="predicted"/>
<gene>
    <name evidence="2" type="ORF">WS67_19040</name>
</gene>
<reference evidence="2 3" key="1">
    <citation type="submission" date="2015-11" db="EMBL/GenBank/DDBJ databases">
        <title>Expanding the genomic diversity of Burkholderia species for the development of highly accurate diagnostics.</title>
        <authorList>
            <person name="Sahl J."/>
            <person name="Keim P."/>
            <person name="Wagner D."/>
        </authorList>
    </citation>
    <scope>NUCLEOTIDE SEQUENCE [LARGE SCALE GENOMIC DNA]</scope>
    <source>
        <strain evidence="2 3">TSV85</strain>
    </source>
</reference>
<name>A0A103DZ30_9BURK</name>
<accession>A0A103DZ30</accession>
<feature type="region of interest" description="Disordered" evidence="1">
    <location>
        <begin position="38"/>
        <end position="59"/>
    </location>
</feature>